<feature type="domain" description="TRAPPC10/Trs130 C-terminal" evidence="4">
    <location>
        <begin position="1006"/>
        <end position="1131"/>
    </location>
</feature>
<dbReference type="GO" id="GO:0006891">
    <property type="term" value="P:intra-Golgi vesicle-mediated transport"/>
    <property type="evidence" value="ECO:0007669"/>
    <property type="project" value="TreeGrafter"/>
</dbReference>
<evidence type="ECO:0000313" key="7">
    <source>
        <dbReference type="EnsemblMetazoa" id="XP_014254615.1"/>
    </source>
</evidence>
<dbReference type="GO" id="GO:1990071">
    <property type="term" value="C:TRAPPII protein complex"/>
    <property type="evidence" value="ECO:0007669"/>
    <property type="project" value="InterPro"/>
</dbReference>
<dbReference type="Pfam" id="PF23604">
    <property type="entry name" value="Ig_TRAPPC10"/>
    <property type="match status" value="1"/>
</dbReference>
<sequence length="1139" mass="129678">MNRPESLVNGSSGNAEMPIAGRKPIVTYAGDKELFMSLENTLSTALPNEPAEWRRSYGRAIKLVNVSATFVPFTKHVLPKEGDYRLIDQPMFHTYWTQCSDVDIYKSTVREEIEKWMKDLSQYNLMDWMIVVVEAYDFRKTNKLLPRATVYDKVKSDYGAKHADRCLSVINPLKSESRSAGSWRGLIVNMRLLLLTAYDRALLKFEEIIRDQREKRNQVGWSFTKYFLLQEELAFVLEMLGVYEEALVQYDELDALFTQFILNSSLGETPNWLGQFQSTLDSWDGVRMSSGINMKERSRIENDSISLLQFRNYLFSRQCAMLICVRKPSEIAERTLPFLHNTIREMSMLDVSYTQGAIACWVYLSCMEVLEACGRFSEPNLIEKYSKFTAGILSYAREKLAELGELCGLLPKQVQTSEQLHISVQIFSGLSDDFTKPVEKLKKALSSQEEFSIQYLGISELAMGTYKHIGRVRCARSLGFDLAKYYWCKKEYNSSIVYLRTALDCYENDGWKQLAANTRLLLAKSYYLVENFRKYTQMCLYIACTQEIELKDRLKHYEDMLKTLSSSKPDPPWTANMNDCMSFTVGEIQVDQRTSTVSVPVTVKSNFPCDINCTSISLAVMPYLSSTNVNSYRNSPEISRKIRKTRDPSQASVLQKIPLFVHLVYKQDRNLSSANIDVRDPNMLLLNLRRQESVNVKHRKLKFDFTRSLSAKDVQIKPGENKITLQSKSYEAGNYKLGPFKVILGNSFELTTLPLNYKTHFEVTKILPSIKLTHNGDLLAGLEQTAILNVASNGYRISEGSVLSLSATDGLLLQESGTTAALSSQVDIQLPEVFPNSTLKIPLSLYAELPTFRGTNTIEHSIIIRAPWTEDEWTIPLILQPALSANLRLHTAKMDKFLLVNVSGLSAQVLRVHNPSLVILRPHGIALSPFNPPIVPTLLNDERKISYIWKIEPSELKEIAYVKTEFSLYYEPVESDSKSPFLYKCTFDINNFLTMYIVDCKVDPIRGSEFCRVNTVCHLLIKISKTHMGQDTSLMYEVQAENNMWVVCGNSSDVLSWSDSVEERTVTLEIMPLVNGYLPLPVVKLSKYILTNPKFHYGPNTSPRGEFNRRLEPFSCGQIYNVSKGAQVHVIAAATPQDM</sequence>
<reference evidence="7" key="1">
    <citation type="submission" date="2022-01" db="UniProtKB">
        <authorList>
            <consortium name="EnsemblMetazoa"/>
        </authorList>
    </citation>
    <scope>IDENTIFICATION</scope>
</reference>
<dbReference type="Pfam" id="PF23036">
    <property type="entry name" value="TRAPPC10_1st"/>
    <property type="match status" value="1"/>
</dbReference>
<evidence type="ECO:0000256" key="1">
    <source>
        <dbReference type="ARBA" id="ARBA00004555"/>
    </source>
</evidence>
<organism evidence="7 8">
    <name type="scientific">Cimex lectularius</name>
    <name type="common">Bed bug</name>
    <name type="synonym">Acanthia lectularia</name>
    <dbReference type="NCBI Taxonomy" id="79782"/>
    <lineage>
        <taxon>Eukaryota</taxon>
        <taxon>Metazoa</taxon>
        <taxon>Ecdysozoa</taxon>
        <taxon>Arthropoda</taxon>
        <taxon>Hexapoda</taxon>
        <taxon>Insecta</taxon>
        <taxon>Pterygota</taxon>
        <taxon>Neoptera</taxon>
        <taxon>Paraneoptera</taxon>
        <taxon>Hemiptera</taxon>
        <taxon>Heteroptera</taxon>
        <taxon>Panheteroptera</taxon>
        <taxon>Cimicomorpha</taxon>
        <taxon>Cimicidae</taxon>
        <taxon>Cimex</taxon>
    </lineage>
</organism>
<dbReference type="EnsemblMetazoa" id="XM_014399129.2">
    <property type="protein sequence ID" value="XP_014254615.1"/>
    <property type="gene ID" value="LOC106669570"/>
</dbReference>
<proteinExistence type="predicted"/>
<dbReference type="SUPFAM" id="SSF48452">
    <property type="entry name" value="TPR-like"/>
    <property type="match status" value="1"/>
</dbReference>
<evidence type="ECO:0000259" key="4">
    <source>
        <dbReference type="Pfam" id="PF12584"/>
    </source>
</evidence>
<dbReference type="InterPro" id="IPR045126">
    <property type="entry name" value="TRAPPC10/Trs130"/>
</dbReference>
<feature type="domain" description="TRAPPC10/Trs130 N-terminal" evidence="5">
    <location>
        <begin position="22"/>
        <end position="332"/>
    </location>
</feature>
<evidence type="ECO:0000259" key="6">
    <source>
        <dbReference type="Pfam" id="PF23604"/>
    </source>
</evidence>
<comment type="subcellular location">
    <subcellularLocation>
        <location evidence="1">Golgi apparatus</location>
    </subcellularLocation>
</comment>
<evidence type="ECO:0000313" key="8">
    <source>
        <dbReference type="Proteomes" id="UP000494040"/>
    </source>
</evidence>
<dbReference type="InterPro" id="IPR022233">
    <property type="entry name" value="TRAPPC10/Trs130_C"/>
</dbReference>
<dbReference type="OrthoDB" id="10256906at2759"/>
<dbReference type="Pfam" id="PF12584">
    <property type="entry name" value="TRAPPC10"/>
    <property type="match status" value="1"/>
</dbReference>
<evidence type="ECO:0008006" key="9">
    <source>
        <dbReference type="Google" id="ProtNLM"/>
    </source>
</evidence>
<dbReference type="InterPro" id="IPR056917">
    <property type="entry name" value="Ig_TRAPPC10"/>
</dbReference>
<dbReference type="GO" id="GO:0005829">
    <property type="term" value="C:cytosol"/>
    <property type="evidence" value="ECO:0007669"/>
    <property type="project" value="GOC"/>
</dbReference>
<dbReference type="PANTHER" id="PTHR13251:SF3">
    <property type="entry name" value="TRAFFICKING PROTEIN PARTICLE COMPLEX SUBUNIT 10"/>
    <property type="match status" value="1"/>
</dbReference>
<dbReference type="GO" id="GO:0034498">
    <property type="term" value="P:early endosome to Golgi transport"/>
    <property type="evidence" value="ECO:0007669"/>
    <property type="project" value="TreeGrafter"/>
</dbReference>
<keyword evidence="3" id="KW-0333">Golgi apparatus</keyword>
<dbReference type="KEGG" id="clec:106669570"/>
<dbReference type="InterPro" id="IPR056913">
    <property type="entry name" value="TRAPPC10/Trs130_N"/>
</dbReference>
<dbReference type="Proteomes" id="UP000494040">
    <property type="component" value="Unassembled WGS sequence"/>
</dbReference>
<keyword evidence="8" id="KW-1185">Reference proteome</keyword>
<name>A0A8I6TJ97_CIMLE</name>
<dbReference type="InterPro" id="IPR011990">
    <property type="entry name" value="TPR-like_helical_dom_sf"/>
</dbReference>
<evidence type="ECO:0000259" key="5">
    <source>
        <dbReference type="Pfam" id="PF23036"/>
    </source>
</evidence>
<keyword evidence="2" id="KW-0813">Transport</keyword>
<dbReference type="AlphaFoldDB" id="A0A8I6TJ97"/>
<dbReference type="PANTHER" id="PTHR13251">
    <property type="entry name" value="EPILEPSY HOLOPROSENCEPHALY CANDIDATE 1/TMEM1"/>
    <property type="match status" value="1"/>
</dbReference>
<evidence type="ECO:0000256" key="3">
    <source>
        <dbReference type="ARBA" id="ARBA00023034"/>
    </source>
</evidence>
<accession>A0A8I6TJ97</accession>
<protein>
    <recommendedName>
        <fullName evidence="9">Trafficking protein particle complex subunit 10</fullName>
    </recommendedName>
</protein>
<evidence type="ECO:0000256" key="2">
    <source>
        <dbReference type="ARBA" id="ARBA00022448"/>
    </source>
</evidence>
<dbReference type="OMA" id="TKVHENP"/>
<feature type="domain" description="TRAPPC10 Ig-like" evidence="6">
    <location>
        <begin position="768"/>
        <end position="881"/>
    </location>
</feature>
<gene>
    <name evidence="7" type="primary">106669570</name>
</gene>